<keyword evidence="5" id="KW-1185">Reference proteome</keyword>
<dbReference type="InterPro" id="IPR036188">
    <property type="entry name" value="FAD/NAD-bd_sf"/>
</dbReference>
<evidence type="ECO:0000256" key="2">
    <source>
        <dbReference type="ARBA" id="ARBA00023002"/>
    </source>
</evidence>
<reference evidence="4 5" key="1">
    <citation type="submission" date="2022-04" db="EMBL/GenBank/DDBJ databases">
        <title>Hymenobacter sp. isolated from the air.</title>
        <authorList>
            <person name="Won M."/>
            <person name="Lee C.-M."/>
            <person name="Woen H.-Y."/>
            <person name="Kwon S.-W."/>
        </authorList>
    </citation>
    <scope>NUCLEOTIDE SEQUENCE [LARGE SCALE GENOMIC DNA]</scope>
    <source>
        <strain evidence="5">5413 J-13</strain>
    </source>
</reference>
<dbReference type="InterPro" id="IPR023753">
    <property type="entry name" value="FAD/NAD-binding_dom"/>
</dbReference>
<dbReference type="InterPro" id="IPR050097">
    <property type="entry name" value="Ferredoxin-NADP_redctase_2"/>
</dbReference>
<dbReference type="GO" id="GO:0016491">
    <property type="term" value="F:oxidoreductase activity"/>
    <property type="evidence" value="ECO:0007669"/>
    <property type="project" value="UniProtKB-KW"/>
</dbReference>
<proteinExistence type="predicted"/>
<evidence type="ECO:0000256" key="1">
    <source>
        <dbReference type="ARBA" id="ARBA00022630"/>
    </source>
</evidence>
<dbReference type="PANTHER" id="PTHR48105">
    <property type="entry name" value="THIOREDOXIN REDUCTASE 1-RELATED-RELATED"/>
    <property type="match status" value="1"/>
</dbReference>
<evidence type="ECO:0000259" key="3">
    <source>
        <dbReference type="Pfam" id="PF07992"/>
    </source>
</evidence>
<protein>
    <submittedName>
        <fullName evidence="4">NAD(P)/FAD-dependent oxidoreductase</fullName>
    </submittedName>
</protein>
<evidence type="ECO:0000313" key="4">
    <source>
        <dbReference type="EMBL" id="UOR04583.1"/>
    </source>
</evidence>
<dbReference type="Proteomes" id="UP000829925">
    <property type="component" value="Chromosome"/>
</dbReference>
<keyword evidence="2" id="KW-0560">Oxidoreductase</keyword>
<dbReference type="Gene3D" id="3.50.50.60">
    <property type="entry name" value="FAD/NAD(P)-binding domain"/>
    <property type="match status" value="2"/>
</dbReference>
<dbReference type="PRINTS" id="PR00368">
    <property type="entry name" value="FADPNR"/>
</dbReference>
<evidence type="ECO:0000313" key="5">
    <source>
        <dbReference type="Proteomes" id="UP000829925"/>
    </source>
</evidence>
<dbReference type="KEGG" id="haei:MUN82_16740"/>
<dbReference type="EMBL" id="CP095053">
    <property type="protein sequence ID" value="UOR04583.1"/>
    <property type="molecule type" value="Genomic_DNA"/>
</dbReference>
<dbReference type="SUPFAM" id="SSF51905">
    <property type="entry name" value="FAD/NAD(P)-binding domain"/>
    <property type="match status" value="1"/>
</dbReference>
<accession>A0A8T9SV37</accession>
<feature type="domain" description="FAD/NAD(P)-binding" evidence="3">
    <location>
        <begin position="20"/>
        <end position="304"/>
    </location>
</feature>
<gene>
    <name evidence="4" type="ORF">MUN82_16740</name>
</gene>
<organism evidence="4 5">
    <name type="scientific">Hymenobacter aerilatus</name>
    <dbReference type="NCBI Taxonomy" id="2932251"/>
    <lineage>
        <taxon>Bacteria</taxon>
        <taxon>Pseudomonadati</taxon>
        <taxon>Bacteroidota</taxon>
        <taxon>Cytophagia</taxon>
        <taxon>Cytophagales</taxon>
        <taxon>Hymenobacteraceae</taxon>
        <taxon>Hymenobacter</taxon>
    </lineage>
</organism>
<dbReference type="PRINTS" id="PR00411">
    <property type="entry name" value="PNDRDTASEI"/>
</dbReference>
<dbReference type="Pfam" id="PF07992">
    <property type="entry name" value="Pyr_redox_2"/>
    <property type="match status" value="1"/>
</dbReference>
<dbReference type="AlphaFoldDB" id="A0A8T9SV37"/>
<dbReference type="RefSeq" id="WP_245092297.1">
    <property type="nucleotide sequence ID" value="NZ_CP095053.1"/>
</dbReference>
<sequence length="322" mass="35305">MKPTIATVRPARQLLTSTDYDVVIVGAGSAGLSAALILGRSMRRVLVCDAGAPRNVTSPAVQGFFTRDCTAPTELLRIGRSQLTPYDSVEVRELRVTAIKKEDGHFRVEANTEANRTTVATARKVILATGVEDELPPLDGMREFWGRGVLHCPYCHGWEVRNQPLAIYGRGKTVTGLALLVSRWSSHITVCTDGPGHLTENARRRLRQQGIDVREECVRQLVGRPDGMLRCVEFETGEPLECHALFLHAPQHQRAPFAEQLGCRFTKKGAVWVDKKQQTSVAGLYATGDLTPGQQQAIMAAAEGSKAGIVINEQLTREECPK</sequence>
<name>A0A8T9SV37_9BACT</name>
<keyword evidence="1" id="KW-0285">Flavoprotein</keyword>